<reference evidence="1" key="1">
    <citation type="submission" date="2024-04" db="EMBL/GenBank/DDBJ databases">
        <authorList>
            <consortium name="Molecular Ecology Group"/>
        </authorList>
    </citation>
    <scope>NUCLEOTIDE SEQUENCE</scope>
</reference>
<dbReference type="AlphaFoldDB" id="A0AAV2MZ73"/>
<evidence type="ECO:0000313" key="1">
    <source>
        <dbReference type="EMBL" id="CAL1672932.1"/>
    </source>
</evidence>
<dbReference type="EMBL" id="CAXIPU020001169">
    <property type="protein sequence ID" value="CAL1672932.1"/>
    <property type="molecule type" value="Genomic_DNA"/>
</dbReference>
<dbReference type="SUPFAM" id="SSF53098">
    <property type="entry name" value="Ribonuclease H-like"/>
    <property type="match status" value="1"/>
</dbReference>
<dbReference type="PANTHER" id="PTHR47501:SF5">
    <property type="entry name" value="HAT C-TERMINAL DIMERISATION DOMAIN-CONTAINING PROTEIN"/>
    <property type="match status" value="1"/>
</dbReference>
<evidence type="ECO:0000313" key="2">
    <source>
        <dbReference type="Proteomes" id="UP001497644"/>
    </source>
</evidence>
<organism evidence="1 2">
    <name type="scientific">Lasius platythorax</name>
    <dbReference type="NCBI Taxonomy" id="488582"/>
    <lineage>
        <taxon>Eukaryota</taxon>
        <taxon>Metazoa</taxon>
        <taxon>Ecdysozoa</taxon>
        <taxon>Arthropoda</taxon>
        <taxon>Hexapoda</taxon>
        <taxon>Insecta</taxon>
        <taxon>Pterygota</taxon>
        <taxon>Neoptera</taxon>
        <taxon>Endopterygota</taxon>
        <taxon>Hymenoptera</taxon>
        <taxon>Apocrita</taxon>
        <taxon>Aculeata</taxon>
        <taxon>Formicoidea</taxon>
        <taxon>Formicidae</taxon>
        <taxon>Formicinae</taxon>
        <taxon>Lasius</taxon>
        <taxon>Lasius</taxon>
    </lineage>
</organism>
<sequence length="172" mass="19495">MHHILKEFNLDVAKVTHIVTDNATNFDKVFRCFGVTRFESSDRIQFNVQGNEDILNDTEESNSDIEIKEVDKAPNNNIHENILTDELGDEIILPPQITCCSHTLNLITTTDCKKILDNPGNVFLKKTYRSVLAKLSALWNLLSRSAVASDICFKECGCLHVQYVHVCSDHNF</sequence>
<dbReference type="PANTHER" id="PTHR47501">
    <property type="entry name" value="TRANSPOSASE-RELATED"/>
    <property type="match status" value="1"/>
</dbReference>
<dbReference type="Proteomes" id="UP001497644">
    <property type="component" value="Unassembled WGS sequence"/>
</dbReference>
<gene>
    <name evidence="1" type="ORF">LPLAT_LOCUS13727</name>
</gene>
<protein>
    <submittedName>
        <fullName evidence="1">Uncharacterized protein</fullName>
    </submittedName>
</protein>
<keyword evidence="2" id="KW-1185">Reference proteome</keyword>
<accession>A0AAV2MZ73</accession>
<name>A0AAV2MZ73_9HYME</name>
<proteinExistence type="predicted"/>
<dbReference type="InterPro" id="IPR012337">
    <property type="entry name" value="RNaseH-like_sf"/>
</dbReference>
<comment type="caution">
    <text evidence="1">The sequence shown here is derived from an EMBL/GenBank/DDBJ whole genome shotgun (WGS) entry which is preliminary data.</text>
</comment>